<protein>
    <submittedName>
        <fullName evidence="2">Uncharacterized protein</fullName>
    </submittedName>
</protein>
<sequence>MFVERGWGCGSYASRNVSEVRTRQESKLTKVPPLTVPPLLARDGREGRRGLGLWEGGREEGWIIQPGLWAAGQRGSGAAGQRGSAALGTQDPGRKAVTVSLSLSLSFSFSFSVSVSAPPALT</sequence>
<keyword evidence="3" id="KW-1185">Reference proteome</keyword>
<name>A0A8T0J0K2_CERPU</name>
<evidence type="ECO:0000256" key="1">
    <source>
        <dbReference type="SAM" id="MobiDB-lite"/>
    </source>
</evidence>
<feature type="compositionally biased region" description="Low complexity" evidence="1">
    <location>
        <begin position="29"/>
        <end position="40"/>
    </location>
</feature>
<evidence type="ECO:0000313" key="3">
    <source>
        <dbReference type="Proteomes" id="UP000822688"/>
    </source>
</evidence>
<dbReference type="Proteomes" id="UP000822688">
    <property type="component" value="Chromosome 2"/>
</dbReference>
<evidence type="ECO:0000313" key="2">
    <source>
        <dbReference type="EMBL" id="KAG0589135.1"/>
    </source>
</evidence>
<accession>A0A8T0J0K2</accession>
<dbReference type="AlphaFoldDB" id="A0A8T0J0K2"/>
<feature type="region of interest" description="Disordered" evidence="1">
    <location>
        <begin position="22"/>
        <end position="42"/>
    </location>
</feature>
<reference evidence="2" key="1">
    <citation type="submission" date="2020-06" db="EMBL/GenBank/DDBJ databases">
        <title>WGS assembly of Ceratodon purpureus strain R40.</title>
        <authorList>
            <person name="Carey S.B."/>
            <person name="Jenkins J."/>
            <person name="Shu S."/>
            <person name="Lovell J.T."/>
            <person name="Sreedasyam A."/>
            <person name="Maumus F."/>
            <person name="Tiley G.P."/>
            <person name="Fernandez-Pozo N."/>
            <person name="Barry K."/>
            <person name="Chen C."/>
            <person name="Wang M."/>
            <person name="Lipzen A."/>
            <person name="Daum C."/>
            <person name="Saski C.A."/>
            <person name="Payton A.C."/>
            <person name="Mcbreen J.C."/>
            <person name="Conrad R.E."/>
            <person name="Kollar L.M."/>
            <person name="Olsson S."/>
            <person name="Huttunen S."/>
            <person name="Landis J.B."/>
            <person name="Wickett N.J."/>
            <person name="Johnson M.G."/>
            <person name="Rensing S.A."/>
            <person name="Grimwood J."/>
            <person name="Schmutz J."/>
            <person name="Mcdaniel S.F."/>
        </authorList>
    </citation>
    <scope>NUCLEOTIDE SEQUENCE</scope>
    <source>
        <strain evidence="2">R40</strain>
    </source>
</reference>
<dbReference type="EMBL" id="CM026422">
    <property type="protein sequence ID" value="KAG0589135.1"/>
    <property type="molecule type" value="Genomic_DNA"/>
</dbReference>
<comment type="caution">
    <text evidence="2">The sequence shown here is derived from an EMBL/GenBank/DDBJ whole genome shotgun (WGS) entry which is preliminary data.</text>
</comment>
<gene>
    <name evidence="2" type="ORF">KC19_2G293700</name>
</gene>
<organism evidence="2 3">
    <name type="scientific">Ceratodon purpureus</name>
    <name type="common">Fire moss</name>
    <name type="synonym">Dicranum purpureum</name>
    <dbReference type="NCBI Taxonomy" id="3225"/>
    <lineage>
        <taxon>Eukaryota</taxon>
        <taxon>Viridiplantae</taxon>
        <taxon>Streptophyta</taxon>
        <taxon>Embryophyta</taxon>
        <taxon>Bryophyta</taxon>
        <taxon>Bryophytina</taxon>
        <taxon>Bryopsida</taxon>
        <taxon>Dicranidae</taxon>
        <taxon>Pseudoditrichales</taxon>
        <taxon>Ditrichaceae</taxon>
        <taxon>Ceratodon</taxon>
    </lineage>
</organism>
<proteinExistence type="predicted"/>